<accession>A0ABW3FBC3</accession>
<dbReference type="EMBL" id="JBHTKB010000002">
    <property type="protein sequence ID" value="MFD0914081.1"/>
    <property type="molecule type" value="Genomic_DNA"/>
</dbReference>
<name>A0ABW3FBC3_9PROT</name>
<comment type="caution">
    <text evidence="1">The sequence shown here is derived from an EMBL/GenBank/DDBJ whole genome shotgun (WGS) entry which is preliminary data.</text>
</comment>
<protein>
    <submittedName>
        <fullName evidence="1">Imm49 family immunity protein</fullName>
    </submittedName>
</protein>
<sequence length="273" mass="31307">MMQLTQLQKESIISSAERSLKEIADDLDYFKNPRKKCSWGAIISFMAGAHEHLAVKEYFIDYDIQGFKQNAYLCAQSDLVAKSRGYGGDEMTWDLLLFALLSDSAKAIQAVGMANPRFIRAAGNQPQSIYFWVHMYQLVMLNKMDEVAQRLEKAKTQTKKHKRKELVEGKDFFSLLLAKDKVGLENLILEKAKNDKTDNPWIGGLIAPIPTIEAKLCWLKGIEVEIGHPLVPMELLPVKPLDHYDDIYDFLAPDWVPPKRTFLRSIKHMFFKQ</sequence>
<organism evidence="1 2">
    <name type="scientific">Methylophilus luteus</name>
    <dbReference type="NCBI Taxonomy" id="640108"/>
    <lineage>
        <taxon>Bacteria</taxon>
        <taxon>Pseudomonadati</taxon>
        <taxon>Pseudomonadota</taxon>
        <taxon>Betaproteobacteria</taxon>
        <taxon>Nitrosomonadales</taxon>
        <taxon>Methylophilaceae</taxon>
        <taxon>Methylophilus</taxon>
    </lineage>
</organism>
<keyword evidence="2" id="KW-1185">Reference proteome</keyword>
<evidence type="ECO:0000313" key="2">
    <source>
        <dbReference type="Proteomes" id="UP001597128"/>
    </source>
</evidence>
<dbReference type="RefSeq" id="WP_379057628.1">
    <property type="nucleotide sequence ID" value="NZ_JBHTKB010000002.1"/>
</dbReference>
<evidence type="ECO:0000313" key="1">
    <source>
        <dbReference type="EMBL" id="MFD0914081.1"/>
    </source>
</evidence>
<gene>
    <name evidence="1" type="ORF">ACFQ1Z_11025</name>
</gene>
<dbReference type="Proteomes" id="UP001597128">
    <property type="component" value="Unassembled WGS sequence"/>
</dbReference>
<proteinExistence type="predicted"/>
<reference evidence="2" key="1">
    <citation type="journal article" date="2019" name="Int. J. Syst. Evol. Microbiol.">
        <title>The Global Catalogue of Microorganisms (GCM) 10K type strain sequencing project: providing services to taxonomists for standard genome sequencing and annotation.</title>
        <authorList>
            <consortium name="The Broad Institute Genomics Platform"/>
            <consortium name="The Broad Institute Genome Sequencing Center for Infectious Disease"/>
            <person name="Wu L."/>
            <person name="Ma J."/>
        </authorList>
    </citation>
    <scope>NUCLEOTIDE SEQUENCE [LARGE SCALE GENOMIC DNA]</scope>
    <source>
        <strain evidence="2">CCUG 58412</strain>
    </source>
</reference>